<organism evidence="17">
    <name type="scientific">Lepeophtheirus salmonis</name>
    <name type="common">Salmon louse</name>
    <name type="synonym">Caligus salmonis</name>
    <dbReference type="NCBI Taxonomy" id="72036"/>
    <lineage>
        <taxon>Eukaryota</taxon>
        <taxon>Metazoa</taxon>
        <taxon>Ecdysozoa</taxon>
        <taxon>Arthropoda</taxon>
        <taxon>Crustacea</taxon>
        <taxon>Multicrustacea</taxon>
        <taxon>Hexanauplia</taxon>
        <taxon>Copepoda</taxon>
        <taxon>Siphonostomatoida</taxon>
        <taxon>Caligidae</taxon>
        <taxon>Lepeophtheirus</taxon>
    </lineage>
</organism>
<comment type="subcellular location">
    <subcellularLocation>
        <location evidence="2">Cell membrane</location>
    </subcellularLocation>
    <subcellularLocation>
        <location evidence="1">Membrane</location>
        <topology evidence="1">Multi-pass membrane protein</topology>
    </subcellularLocation>
</comment>
<dbReference type="Pfam" id="PF02932">
    <property type="entry name" value="Neur_chan_memb"/>
    <property type="match status" value="1"/>
</dbReference>
<dbReference type="InterPro" id="IPR016186">
    <property type="entry name" value="C-type_lectin-like/link_sf"/>
</dbReference>
<feature type="transmembrane region" description="Helical" evidence="15">
    <location>
        <begin position="555"/>
        <end position="572"/>
    </location>
</feature>
<evidence type="ECO:0000256" key="12">
    <source>
        <dbReference type="ARBA" id="ARBA00023180"/>
    </source>
</evidence>
<feature type="transmembrane region" description="Helical" evidence="15">
    <location>
        <begin position="587"/>
        <end position="609"/>
    </location>
</feature>
<dbReference type="Gene3D" id="3.10.100.10">
    <property type="entry name" value="Mannose-Binding Protein A, subunit A"/>
    <property type="match status" value="1"/>
</dbReference>
<evidence type="ECO:0000259" key="16">
    <source>
        <dbReference type="PROSITE" id="PS50041"/>
    </source>
</evidence>
<feature type="domain" description="C-type lectin" evidence="16">
    <location>
        <begin position="30"/>
        <end position="154"/>
    </location>
</feature>
<dbReference type="Gene3D" id="1.20.58.390">
    <property type="entry name" value="Neurotransmitter-gated ion-channel transmembrane domain"/>
    <property type="match status" value="1"/>
</dbReference>
<evidence type="ECO:0000256" key="3">
    <source>
        <dbReference type="ARBA" id="ARBA00022448"/>
    </source>
</evidence>
<dbReference type="InterPro" id="IPR018000">
    <property type="entry name" value="Neurotransmitter_ion_chnl_CS"/>
</dbReference>
<feature type="disulfide bond" evidence="14">
    <location>
        <begin position="272"/>
        <end position="290"/>
    </location>
</feature>
<evidence type="ECO:0000313" key="17">
    <source>
        <dbReference type="EMBL" id="CDW35403.1"/>
    </source>
</evidence>
<dbReference type="OrthoDB" id="547680at2759"/>
<keyword evidence="6" id="KW-0732">Signal</keyword>
<evidence type="ECO:0000256" key="11">
    <source>
        <dbReference type="ARBA" id="ARBA00023157"/>
    </source>
</evidence>
<keyword evidence="4" id="KW-1003">Cell membrane</keyword>
<reference evidence="17" key="1">
    <citation type="submission" date="2014-05" db="EMBL/GenBank/DDBJ databases">
        <authorList>
            <person name="Chronopoulou M."/>
        </authorList>
    </citation>
    <scope>NUCLEOTIDE SEQUENCE</scope>
    <source>
        <tissue evidence="17">Whole organism</tissue>
    </source>
</reference>
<keyword evidence="3 15" id="KW-0813">Transport</keyword>
<evidence type="ECO:0000256" key="2">
    <source>
        <dbReference type="ARBA" id="ARBA00004236"/>
    </source>
</evidence>
<protein>
    <submittedName>
        <fullName evidence="17">Glutamategated chloride channellike [Bombyx mori]</fullName>
    </submittedName>
</protein>
<dbReference type="SMART" id="SM00034">
    <property type="entry name" value="CLECT"/>
    <property type="match status" value="1"/>
</dbReference>
<dbReference type="GO" id="GO:0005886">
    <property type="term" value="C:plasma membrane"/>
    <property type="evidence" value="ECO:0007669"/>
    <property type="project" value="UniProtKB-SubCell"/>
</dbReference>
<proteinExistence type="inferred from homology"/>
<dbReference type="SUPFAM" id="SSF63712">
    <property type="entry name" value="Nicotinic receptor ligand binding domain-like"/>
    <property type="match status" value="1"/>
</dbReference>
<feature type="transmembrane region" description="Helical" evidence="15">
    <location>
        <begin position="530"/>
        <end position="548"/>
    </location>
</feature>
<dbReference type="InterPro" id="IPR023415">
    <property type="entry name" value="LDLR_class-A_CS"/>
</dbReference>
<keyword evidence="10 15" id="KW-0472">Membrane</keyword>
<dbReference type="GO" id="GO:0005230">
    <property type="term" value="F:extracellular ligand-gated monoatomic ion channel activity"/>
    <property type="evidence" value="ECO:0007669"/>
    <property type="project" value="InterPro"/>
</dbReference>
<keyword evidence="7" id="KW-0677">Repeat</keyword>
<dbReference type="SUPFAM" id="SSF57424">
    <property type="entry name" value="LDL receptor-like module"/>
    <property type="match status" value="1"/>
</dbReference>
<dbReference type="InterPro" id="IPR036719">
    <property type="entry name" value="Neuro-gated_channel_TM_sf"/>
</dbReference>
<name>A0A0K2UAZ9_LEPSM</name>
<dbReference type="PRINTS" id="PR00253">
    <property type="entry name" value="GABAARECEPTR"/>
</dbReference>
<keyword evidence="11 14" id="KW-1015">Disulfide bond</keyword>
<dbReference type="AlphaFoldDB" id="A0A0K2UAZ9"/>
<dbReference type="PANTHER" id="PTHR18945">
    <property type="entry name" value="NEUROTRANSMITTER GATED ION CHANNEL"/>
    <property type="match status" value="1"/>
</dbReference>
<dbReference type="CDD" id="cd00112">
    <property type="entry name" value="LDLa"/>
    <property type="match status" value="1"/>
</dbReference>
<dbReference type="EMBL" id="HACA01018042">
    <property type="protein sequence ID" value="CDW35403.1"/>
    <property type="molecule type" value="Transcribed_RNA"/>
</dbReference>
<dbReference type="GO" id="GO:0004888">
    <property type="term" value="F:transmembrane signaling receptor activity"/>
    <property type="evidence" value="ECO:0007669"/>
    <property type="project" value="InterPro"/>
</dbReference>
<dbReference type="CDD" id="cd00037">
    <property type="entry name" value="CLECT"/>
    <property type="match status" value="1"/>
</dbReference>
<dbReference type="FunFam" id="4.10.400.10:FF:000034">
    <property type="entry name" value="Low-density lipoprotein receptor-related protein 2"/>
    <property type="match status" value="1"/>
</dbReference>
<evidence type="ECO:0000256" key="7">
    <source>
        <dbReference type="ARBA" id="ARBA00022737"/>
    </source>
</evidence>
<dbReference type="InterPro" id="IPR002172">
    <property type="entry name" value="LDrepeatLR_classA_rpt"/>
</dbReference>
<feature type="non-terminal residue" evidence="17">
    <location>
        <position position="1"/>
    </location>
</feature>
<evidence type="ECO:0000256" key="9">
    <source>
        <dbReference type="ARBA" id="ARBA00023065"/>
    </source>
</evidence>
<comment type="similarity">
    <text evidence="15">Belongs to the ligand-gated ion channel (TC 1.A.9) family.</text>
</comment>
<dbReference type="PROSITE" id="PS50068">
    <property type="entry name" value="LDLRA_2"/>
    <property type="match status" value="1"/>
</dbReference>
<sequence length="663" mass="76729">KWKLSQAFKKILSFNDLKNEICPNHNRNDFEKESLIVFPERRSVDNAELICKVHGGELPVPLNNSENKIMAGITLRYISICKEEGKNNIIQPYMWIGIHSYNNLTTESGKQIWKKRITNEILNYDNWEVDEGSEGDTCARMQGNGKWRDTVCKKTTKHCTICDGLADQIFSLRGLCKDTEIDRRFVLINSFGATPKYEGLFSQIMKDTDHVGRWVIGGRLEKSYGGYTNPTENYGYPIGRHQWLIKDPSCEIYEDILVDLTLSRCTESEFTCSNGYCIPQDGRCDFAQDCSDLSDELNCDTIIIPNNYLKKVPPTNATHPESPLTVTLNANIMNVDRIDTIHMMFAVTMEMYLEWKDHRLSFKNLRSGSGQNQLSDREVKRIWKPDVSLNNAKIGTLQCSDLGINVKRENEALPFDYSNNVEDKIYQGRDNSIILARKVYVEYGCSFDLRRFPFDTQECTMNFTMDSAKSKYVILEAKEVNYHGKIMLLEFFLQSIRPILFPISLTQSDKSMVIFEVVFHRESGNMVNTFFQTFLLCLMAYLTLYINLTDFANRFMGALTSLLVLTSLLASIEENFPKTSYFKNIDIWFMSYIIFIFIIIVFHIWVDFYTGHRDKVIDNHHVVARQKKRLACYWNTLGKTVFPVILCVFTILYFILSMQPLHS</sequence>
<dbReference type="Pfam" id="PF00057">
    <property type="entry name" value="Ldl_recept_a"/>
    <property type="match status" value="1"/>
</dbReference>
<evidence type="ECO:0000256" key="4">
    <source>
        <dbReference type="ARBA" id="ARBA00022475"/>
    </source>
</evidence>
<feature type="disulfide bond" evidence="14">
    <location>
        <begin position="284"/>
        <end position="299"/>
    </location>
</feature>
<feature type="transmembrane region" description="Helical" evidence="15">
    <location>
        <begin position="630"/>
        <end position="656"/>
    </location>
</feature>
<dbReference type="InterPro" id="IPR038050">
    <property type="entry name" value="Neuro_actylchol_rec"/>
</dbReference>
<keyword evidence="13 15" id="KW-0407">Ion channel</keyword>
<evidence type="ECO:0000256" key="14">
    <source>
        <dbReference type="PROSITE-ProRule" id="PRU00124"/>
    </source>
</evidence>
<evidence type="ECO:0000256" key="15">
    <source>
        <dbReference type="RuleBase" id="RU000687"/>
    </source>
</evidence>
<dbReference type="PROSITE" id="PS01209">
    <property type="entry name" value="LDLRA_1"/>
    <property type="match status" value="1"/>
</dbReference>
<dbReference type="GO" id="GO:0005254">
    <property type="term" value="F:chloride channel activity"/>
    <property type="evidence" value="ECO:0007669"/>
    <property type="project" value="UniProtKB-ARBA"/>
</dbReference>
<dbReference type="PROSITE" id="PS50041">
    <property type="entry name" value="C_TYPE_LECTIN_2"/>
    <property type="match status" value="1"/>
</dbReference>
<dbReference type="Pfam" id="PF00059">
    <property type="entry name" value="Lectin_C"/>
    <property type="match status" value="1"/>
</dbReference>
<dbReference type="Gene3D" id="2.70.170.10">
    <property type="entry name" value="Neurotransmitter-gated ion-channel ligand-binding domain"/>
    <property type="match status" value="1"/>
</dbReference>
<dbReference type="InterPro" id="IPR036734">
    <property type="entry name" value="Neur_chan_lig-bd_sf"/>
</dbReference>
<evidence type="ECO:0000256" key="10">
    <source>
        <dbReference type="ARBA" id="ARBA00023136"/>
    </source>
</evidence>
<keyword evidence="8 15" id="KW-1133">Transmembrane helix</keyword>
<dbReference type="InterPro" id="IPR001304">
    <property type="entry name" value="C-type_lectin-like"/>
</dbReference>
<dbReference type="InterPro" id="IPR006029">
    <property type="entry name" value="Neurotrans-gated_channel_TM"/>
</dbReference>
<keyword evidence="5 15" id="KW-0812">Transmembrane</keyword>
<keyword evidence="9 15" id="KW-0406">Ion transport</keyword>
<dbReference type="Pfam" id="PF02931">
    <property type="entry name" value="Neur_chan_LBD"/>
    <property type="match status" value="1"/>
</dbReference>
<evidence type="ECO:0000256" key="1">
    <source>
        <dbReference type="ARBA" id="ARBA00004141"/>
    </source>
</evidence>
<evidence type="ECO:0000256" key="5">
    <source>
        <dbReference type="ARBA" id="ARBA00022692"/>
    </source>
</evidence>
<evidence type="ECO:0000256" key="13">
    <source>
        <dbReference type="ARBA" id="ARBA00023303"/>
    </source>
</evidence>
<dbReference type="SUPFAM" id="SSF56436">
    <property type="entry name" value="C-type lectin-like"/>
    <property type="match status" value="1"/>
</dbReference>
<evidence type="ECO:0000256" key="6">
    <source>
        <dbReference type="ARBA" id="ARBA00022729"/>
    </source>
</evidence>
<dbReference type="GO" id="GO:0099095">
    <property type="term" value="F:ligand-gated monoatomic anion channel activity"/>
    <property type="evidence" value="ECO:0007669"/>
    <property type="project" value="UniProtKB-ARBA"/>
</dbReference>
<dbReference type="PRINTS" id="PR00252">
    <property type="entry name" value="NRIONCHANNEL"/>
</dbReference>
<dbReference type="Gene3D" id="4.10.400.10">
    <property type="entry name" value="Low-density Lipoprotein Receptor"/>
    <property type="match status" value="1"/>
</dbReference>
<keyword evidence="12" id="KW-0325">Glycoprotein</keyword>
<evidence type="ECO:0000256" key="8">
    <source>
        <dbReference type="ARBA" id="ARBA00022989"/>
    </source>
</evidence>
<dbReference type="InterPro" id="IPR006028">
    <property type="entry name" value="GABAA/Glycine_rcpt"/>
</dbReference>
<dbReference type="PROSITE" id="PS00236">
    <property type="entry name" value="NEUROTR_ION_CHANNEL"/>
    <property type="match status" value="1"/>
</dbReference>
<feature type="disulfide bond" evidence="14">
    <location>
        <begin position="265"/>
        <end position="277"/>
    </location>
</feature>
<dbReference type="InterPro" id="IPR036055">
    <property type="entry name" value="LDL_receptor-like_sf"/>
</dbReference>
<dbReference type="InterPro" id="IPR006202">
    <property type="entry name" value="Neur_chan_lig-bd"/>
</dbReference>
<dbReference type="InterPro" id="IPR016187">
    <property type="entry name" value="CTDL_fold"/>
</dbReference>
<dbReference type="SMART" id="SM00192">
    <property type="entry name" value="LDLa"/>
    <property type="match status" value="1"/>
</dbReference>
<accession>A0A0K2UAZ9</accession>
<dbReference type="SUPFAM" id="SSF90112">
    <property type="entry name" value="Neurotransmitter-gated ion-channel transmembrane pore"/>
    <property type="match status" value="1"/>
</dbReference>
<dbReference type="InterPro" id="IPR006201">
    <property type="entry name" value="Neur_channel"/>
</dbReference>